<keyword evidence="3" id="KW-1185">Reference proteome</keyword>
<proteinExistence type="predicted"/>
<evidence type="ECO:0000313" key="2">
    <source>
        <dbReference type="EMBL" id="KAF2418755.1"/>
    </source>
</evidence>
<organism evidence="2 3">
    <name type="scientific">Tothia fuscella</name>
    <dbReference type="NCBI Taxonomy" id="1048955"/>
    <lineage>
        <taxon>Eukaryota</taxon>
        <taxon>Fungi</taxon>
        <taxon>Dikarya</taxon>
        <taxon>Ascomycota</taxon>
        <taxon>Pezizomycotina</taxon>
        <taxon>Dothideomycetes</taxon>
        <taxon>Pleosporomycetidae</taxon>
        <taxon>Venturiales</taxon>
        <taxon>Cylindrosympodiaceae</taxon>
        <taxon>Tothia</taxon>
    </lineage>
</organism>
<keyword evidence="1" id="KW-1133">Transmembrane helix</keyword>
<gene>
    <name evidence="2" type="ORF">EJ08DRAFT_51679</name>
</gene>
<evidence type="ECO:0000256" key="1">
    <source>
        <dbReference type="SAM" id="Phobius"/>
    </source>
</evidence>
<keyword evidence="1" id="KW-0812">Transmembrane</keyword>
<keyword evidence="1" id="KW-0472">Membrane</keyword>
<comment type="caution">
    <text evidence="2">The sequence shown here is derived from an EMBL/GenBank/DDBJ whole genome shotgun (WGS) entry which is preliminary data.</text>
</comment>
<dbReference type="Proteomes" id="UP000800235">
    <property type="component" value="Unassembled WGS sequence"/>
</dbReference>
<feature type="transmembrane region" description="Helical" evidence="1">
    <location>
        <begin position="45"/>
        <end position="71"/>
    </location>
</feature>
<accession>A0A9P4NFI8</accession>
<reference evidence="2" key="1">
    <citation type="journal article" date="2020" name="Stud. Mycol.">
        <title>101 Dothideomycetes genomes: a test case for predicting lifestyles and emergence of pathogens.</title>
        <authorList>
            <person name="Haridas S."/>
            <person name="Albert R."/>
            <person name="Binder M."/>
            <person name="Bloem J."/>
            <person name="Labutti K."/>
            <person name="Salamov A."/>
            <person name="Andreopoulos B."/>
            <person name="Baker S."/>
            <person name="Barry K."/>
            <person name="Bills G."/>
            <person name="Bluhm B."/>
            <person name="Cannon C."/>
            <person name="Castanera R."/>
            <person name="Culley D."/>
            <person name="Daum C."/>
            <person name="Ezra D."/>
            <person name="Gonzalez J."/>
            <person name="Henrissat B."/>
            <person name="Kuo A."/>
            <person name="Liang C."/>
            <person name="Lipzen A."/>
            <person name="Lutzoni F."/>
            <person name="Magnuson J."/>
            <person name="Mondo S."/>
            <person name="Nolan M."/>
            <person name="Ohm R."/>
            <person name="Pangilinan J."/>
            <person name="Park H.-J."/>
            <person name="Ramirez L."/>
            <person name="Alfaro M."/>
            <person name="Sun H."/>
            <person name="Tritt A."/>
            <person name="Yoshinaga Y."/>
            <person name="Zwiers L.-H."/>
            <person name="Turgeon B."/>
            <person name="Goodwin S."/>
            <person name="Spatafora J."/>
            <person name="Crous P."/>
            <person name="Grigoriev I."/>
        </authorList>
    </citation>
    <scope>NUCLEOTIDE SEQUENCE</scope>
    <source>
        <strain evidence="2">CBS 130266</strain>
    </source>
</reference>
<protein>
    <submittedName>
        <fullName evidence="2">Uncharacterized protein</fullName>
    </submittedName>
</protein>
<name>A0A9P4NFI8_9PEZI</name>
<dbReference type="EMBL" id="MU007125">
    <property type="protein sequence ID" value="KAF2418755.1"/>
    <property type="molecule type" value="Genomic_DNA"/>
</dbReference>
<dbReference type="AlphaFoldDB" id="A0A9P4NFI8"/>
<evidence type="ECO:0000313" key="3">
    <source>
        <dbReference type="Proteomes" id="UP000800235"/>
    </source>
</evidence>
<sequence>MLLRLSPLFFLSTRCFPSGSSDPKGVHFDVRFPSHVPWFCFPTIYDANLFVAPAFGINFCASSFPGLLFVFMTKIRCSNISASPSDLFFSYNNTPLHTNFYNHILQTR</sequence>